<proteinExistence type="predicted"/>
<evidence type="ECO:0000313" key="2">
    <source>
        <dbReference type="Proteomes" id="UP000596902"/>
    </source>
</evidence>
<name>A0A8H7AXZ3_9PLEO</name>
<gene>
    <name evidence="1" type="ORF">GT037_008204</name>
</gene>
<keyword evidence="2" id="KW-1185">Reference proteome</keyword>
<dbReference type="Proteomes" id="UP000596902">
    <property type="component" value="Unassembled WGS sequence"/>
</dbReference>
<feature type="non-terminal residue" evidence="1">
    <location>
        <position position="1"/>
    </location>
</feature>
<reference evidence="1" key="1">
    <citation type="submission" date="2020-01" db="EMBL/GenBank/DDBJ databases">
        <authorList>
            <person name="Feng Z.H.Z."/>
        </authorList>
    </citation>
    <scope>NUCLEOTIDE SEQUENCE</scope>
    <source>
        <strain evidence="1">CBS107.38</strain>
    </source>
</reference>
<sequence>VSFCRVASGRGGIREAATITIAPPFPGRHDVLPRQASQFYMQPETPQTTLEMVRPWKKGFPVEQRVPGVHLDHGAGVLGLFRTRIASRSFHVTLTDPSPI</sequence>
<organism evidence="1 2">
    <name type="scientific">Alternaria burnsii</name>
    <dbReference type="NCBI Taxonomy" id="1187904"/>
    <lineage>
        <taxon>Eukaryota</taxon>
        <taxon>Fungi</taxon>
        <taxon>Dikarya</taxon>
        <taxon>Ascomycota</taxon>
        <taxon>Pezizomycotina</taxon>
        <taxon>Dothideomycetes</taxon>
        <taxon>Pleosporomycetidae</taxon>
        <taxon>Pleosporales</taxon>
        <taxon>Pleosporineae</taxon>
        <taxon>Pleosporaceae</taxon>
        <taxon>Alternaria</taxon>
        <taxon>Alternaria sect. Alternaria</taxon>
    </lineage>
</organism>
<reference evidence="1" key="2">
    <citation type="submission" date="2020-08" db="EMBL/GenBank/DDBJ databases">
        <title>Draft Genome Sequence of Cumin Blight Pathogen Alternaria burnsii.</title>
        <authorList>
            <person name="Feng Z."/>
        </authorList>
    </citation>
    <scope>NUCLEOTIDE SEQUENCE</scope>
    <source>
        <strain evidence="1">CBS107.38</strain>
    </source>
</reference>
<dbReference type="EMBL" id="JAAABM010000012">
    <property type="protein sequence ID" value="KAF7673589.1"/>
    <property type="molecule type" value="Genomic_DNA"/>
</dbReference>
<comment type="caution">
    <text evidence="1">The sequence shown here is derived from an EMBL/GenBank/DDBJ whole genome shotgun (WGS) entry which is preliminary data.</text>
</comment>
<dbReference type="RefSeq" id="XP_038783916.1">
    <property type="nucleotide sequence ID" value="XM_038933251.1"/>
</dbReference>
<protein>
    <submittedName>
        <fullName evidence="1">Uncharacterized protein</fullName>
    </submittedName>
</protein>
<evidence type="ECO:0000313" key="1">
    <source>
        <dbReference type="EMBL" id="KAF7673589.1"/>
    </source>
</evidence>
<accession>A0A8H7AXZ3</accession>
<dbReference type="GeneID" id="62206429"/>
<dbReference type="AlphaFoldDB" id="A0A8H7AXZ3"/>